<dbReference type="SUPFAM" id="SSF51556">
    <property type="entry name" value="Metallo-dependent hydrolases"/>
    <property type="match status" value="1"/>
</dbReference>
<dbReference type="PROSITE" id="PS51318">
    <property type="entry name" value="TAT"/>
    <property type="match status" value="1"/>
</dbReference>
<dbReference type="InterPro" id="IPR006311">
    <property type="entry name" value="TAT_signal"/>
</dbReference>
<accession>A0A1N6ZGH0</accession>
<protein>
    <submittedName>
        <fullName evidence="3">Mannonate dehydratase</fullName>
    </submittedName>
</protein>
<dbReference type="GO" id="GO:0016831">
    <property type="term" value="F:carboxy-lyase activity"/>
    <property type="evidence" value="ECO:0007669"/>
    <property type="project" value="InterPro"/>
</dbReference>
<dbReference type="GO" id="GO:0016787">
    <property type="term" value="F:hydrolase activity"/>
    <property type="evidence" value="ECO:0007669"/>
    <property type="project" value="InterPro"/>
</dbReference>
<dbReference type="PANTHER" id="PTHR21240">
    <property type="entry name" value="2-AMINO-3-CARBOXYLMUCONATE-6-SEMIALDEHYDE DECARBOXYLASE"/>
    <property type="match status" value="1"/>
</dbReference>
<reference evidence="4" key="1">
    <citation type="submission" date="2017-01" db="EMBL/GenBank/DDBJ databases">
        <authorList>
            <person name="Varghese N."/>
            <person name="Submissions S."/>
        </authorList>
    </citation>
    <scope>NUCLEOTIDE SEQUENCE [LARGE SCALE GENOMIC DNA]</scope>
    <source>
        <strain evidence="4">ATCC 51758</strain>
    </source>
</reference>
<dbReference type="Proteomes" id="UP000186819">
    <property type="component" value="Unassembled WGS sequence"/>
</dbReference>
<keyword evidence="1" id="KW-0456">Lyase</keyword>
<evidence type="ECO:0000259" key="2">
    <source>
        <dbReference type="Pfam" id="PF04909"/>
    </source>
</evidence>
<evidence type="ECO:0000256" key="1">
    <source>
        <dbReference type="ARBA" id="ARBA00023239"/>
    </source>
</evidence>
<dbReference type="GO" id="GO:0005737">
    <property type="term" value="C:cytoplasm"/>
    <property type="evidence" value="ECO:0007669"/>
    <property type="project" value="TreeGrafter"/>
</dbReference>
<dbReference type="InterPro" id="IPR032466">
    <property type="entry name" value="Metal_Hydrolase"/>
</dbReference>
<dbReference type="AlphaFoldDB" id="A0A1N6ZGH0"/>
<dbReference type="InterPro" id="IPR032465">
    <property type="entry name" value="ACMSD"/>
</dbReference>
<evidence type="ECO:0000313" key="3">
    <source>
        <dbReference type="EMBL" id="SIR26012.1"/>
    </source>
</evidence>
<sequence>MRARPFSPARRRWLAAGLFAGAAIAAGASAAALRARPWLLNPCHATLPDELARHELVRGAWTGLDPAQVWDCHAHLAGVGDGGSGITIAPAMLSPLHPLQYLQRLFYLNAGCAHEAPGRVDQSYVERLHNLMDGMAPGFKLMLFAFDRAHDAAGRALPEQSAFHVPDAYARDVARAAPQRFEWVCSVHPHRPDAVAALEAAAADGARAVKWLPPAMGIDPAAPACDRFYDALARLGLPLITHAGEEQAVSGAGHADWGNPLRLRRALDRGVRVVMAHCASIGEDIDLDRGAEGPRVPSFELFARMMDEPRHARLLFADISAITQRNRDLAVVRAIIEREHWHPRLLFGTDYPLPGILPLISPAQFAAEGMLDASAVPVLEAIREHNPILFDLVLKRHLHSRGTRFAPNVFETRRFFTRTPT</sequence>
<dbReference type="EMBL" id="FTMD01000012">
    <property type="protein sequence ID" value="SIR26012.1"/>
    <property type="molecule type" value="Genomic_DNA"/>
</dbReference>
<dbReference type="GO" id="GO:0019748">
    <property type="term" value="P:secondary metabolic process"/>
    <property type="evidence" value="ECO:0007669"/>
    <property type="project" value="TreeGrafter"/>
</dbReference>
<dbReference type="InterPro" id="IPR006680">
    <property type="entry name" value="Amidohydro-rel"/>
</dbReference>
<dbReference type="OrthoDB" id="9771320at2"/>
<dbReference type="STRING" id="34027.SAMN05421829_1124"/>
<evidence type="ECO:0000313" key="4">
    <source>
        <dbReference type="Proteomes" id="UP000186819"/>
    </source>
</evidence>
<feature type="domain" description="Amidohydrolase-related" evidence="2">
    <location>
        <begin position="71"/>
        <end position="354"/>
    </location>
</feature>
<keyword evidence="4" id="KW-1185">Reference proteome</keyword>
<dbReference type="Pfam" id="PF04909">
    <property type="entry name" value="Amidohydro_2"/>
    <property type="match status" value="1"/>
</dbReference>
<gene>
    <name evidence="3" type="ORF">SAMN05421829_1124</name>
</gene>
<organism evidence="3 4">
    <name type="scientific">Aromatoleum tolulyticum</name>
    <dbReference type="NCBI Taxonomy" id="34027"/>
    <lineage>
        <taxon>Bacteria</taxon>
        <taxon>Pseudomonadati</taxon>
        <taxon>Pseudomonadota</taxon>
        <taxon>Betaproteobacteria</taxon>
        <taxon>Rhodocyclales</taxon>
        <taxon>Rhodocyclaceae</taxon>
        <taxon>Aromatoleum</taxon>
    </lineage>
</organism>
<proteinExistence type="predicted"/>
<dbReference type="Gene3D" id="3.20.20.140">
    <property type="entry name" value="Metal-dependent hydrolases"/>
    <property type="match status" value="1"/>
</dbReference>
<dbReference type="PANTHER" id="PTHR21240:SF28">
    <property type="entry name" value="ISO-OROTATE DECARBOXYLASE (EUROFUNG)"/>
    <property type="match status" value="1"/>
</dbReference>
<name>A0A1N6ZGH0_9RHOO</name>
<dbReference type="RefSeq" id="WP_076603305.1">
    <property type="nucleotide sequence ID" value="NZ_FTMD01000012.1"/>
</dbReference>